<dbReference type="GO" id="GO:0007165">
    <property type="term" value="P:signal transduction"/>
    <property type="evidence" value="ECO:0007669"/>
    <property type="project" value="TreeGrafter"/>
</dbReference>
<evidence type="ECO:0000256" key="7">
    <source>
        <dbReference type="ARBA" id="ARBA00022840"/>
    </source>
</evidence>
<keyword evidence="6 12" id="KW-0418">Kinase</keyword>
<sequence length="985" mass="114648">LMMNSSSDDDSSDSDFDDHPDCYKRLCHIGEGTYGIVYKGINVKSKRIVAMKKIKFDDTTEGIPPSCLREISILKMLKHKNIIKLLNLCAESDRIYLILEYMQCDLKQVMKVYYPGLSSKMTKSLMWQLLQALSYCHLKRIMHRDLKPQNLLVNEFGILKVADFGLARSFSLPCRTYSHDVVTLWYRPPELLLGCKFYGASIDVWSAGCIFAEMICNEPLFSGDSEIDQLFKIFQILGTPNAVVWPEYPNLPDSSSEFPFWTPVKDLKSVVRGISNSEKELLQKMLIYNPDERISSSAAMKHNYFLNHRLESGLREALAENENCGKDVASANQVDETAVCCAKVIGSGEEEELKFYNDLFERFHRLYNDYDEISKCYDASSDGFVWDYCQRAVMNGISRMEEILMGKADLKPLKMNGSVRLKCNTETSKMSCLRTLEEKWSLLFWLESNSETVELRFGVSRHKLRKTIFSINIVELFNRMLTCLSKRLDENFFNAIIYQNLSSNFNTSLLKFLNEYYSVAIIDKSKSVLQNFFYNFIETWTARCEKSARIKLNLNDKFDAKLLKSNVRCLLRVVVMELLNPVLSMFKVSMSKIHHDDYLRNLLQNGLPKACLEMSEVFEKNITRIYLNQMKDVLFFVAYSILTCKSEFHQYVLIENNFENELSLKFTTSSCDQYMKHFVFDNFNDRIHVSNIVYMLTLLIRGIALNIPTVNIRRDEMAICMMEVLEKIILLYECLKYFNADGCGDFFNHDPTVSYVDTFYMTHCLLLSGMQLLGERWSVQFQFLKRIHALHSKATLQFQTYINNCSTIVNKYLKSLEEFDGLVDYDSINEYRESLDLLYEEYEQWKIKWQQNLPKDIWQAAIGQLISISVEFFCNIILKMDTFTSVIRKNVRSLISPFISKCRTLFEINNSEEIETVCKNWQRLNEILFVLHSSVNQVAMRWGNVSSPLVLHLTEEELNKILSYISVIYDYNVNCRILSHILPYG</sequence>
<organism evidence="12 13">
    <name type="scientific">Trichinella pseudospiralis</name>
    <name type="common">Parasitic roundworm</name>
    <dbReference type="NCBI Taxonomy" id="6337"/>
    <lineage>
        <taxon>Eukaryota</taxon>
        <taxon>Metazoa</taxon>
        <taxon>Ecdysozoa</taxon>
        <taxon>Nematoda</taxon>
        <taxon>Enoplea</taxon>
        <taxon>Dorylaimia</taxon>
        <taxon>Trichinellida</taxon>
        <taxon>Trichinellidae</taxon>
        <taxon>Trichinella</taxon>
    </lineage>
</organism>
<dbReference type="PROSITE" id="PS50011">
    <property type="entry name" value="PROTEIN_KINASE_DOM"/>
    <property type="match status" value="1"/>
</dbReference>
<dbReference type="InterPro" id="IPR011009">
    <property type="entry name" value="Kinase-like_dom_sf"/>
</dbReference>
<dbReference type="GO" id="GO:0005524">
    <property type="term" value="F:ATP binding"/>
    <property type="evidence" value="ECO:0007669"/>
    <property type="project" value="UniProtKB-UniRule"/>
</dbReference>
<dbReference type="InterPro" id="IPR050108">
    <property type="entry name" value="CDK"/>
</dbReference>
<proteinExistence type="inferred from homology"/>
<dbReference type="Gene3D" id="3.30.200.20">
    <property type="entry name" value="Phosphorylase Kinase, domain 1"/>
    <property type="match status" value="1"/>
</dbReference>
<dbReference type="EMBL" id="JYDR01000030">
    <property type="protein sequence ID" value="KRY73881.1"/>
    <property type="molecule type" value="Genomic_DNA"/>
</dbReference>
<dbReference type="GO" id="GO:0010468">
    <property type="term" value="P:regulation of gene expression"/>
    <property type="evidence" value="ECO:0007669"/>
    <property type="project" value="TreeGrafter"/>
</dbReference>
<dbReference type="EC" id="2.7.11.22" evidence="2"/>
<name>A0A0V1EJT8_TRIPS</name>
<dbReference type="PROSITE" id="PS00108">
    <property type="entry name" value="PROTEIN_KINASE_ST"/>
    <property type="match status" value="1"/>
</dbReference>
<keyword evidence="5 10" id="KW-0547">Nucleotide-binding</keyword>
<evidence type="ECO:0000259" key="11">
    <source>
        <dbReference type="PROSITE" id="PS50011"/>
    </source>
</evidence>
<dbReference type="InterPro" id="IPR055148">
    <property type="entry name" value="ZW10_C_2"/>
</dbReference>
<dbReference type="SUPFAM" id="SSF56112">
    <property type="entry name" value="Protein kinase-like (PK-like)"/>
    <property type="match status" value="1"/>
</dbReference>
<dbReference type="GO" id="GO:0004693">
    <property type="term" value="F:cyclin-dependent protein serine/threonine kinase activity"/>
    <property type="evidence" value="ECO:0007669"/>
    <property type="project" value="UniProtKB-EC"/>
</dbReference>
<gene>
    <name evidence="12" type="primary">Cdk2</name>
    <name evidence="12" type="ORF">T4A_8247</name>
</gene>
<evidence type="ECO:0000256" key="9">
    <source>
        <dbReference type="ARBA" id="ARBA00048367"/>
    </source>
</evidence>
<dbReference type="PANTHER" id="PTHR24056:SF254">
    <property type="entry name" value="CYCLIN-DEPENDENT KINASE 2"/>
    <property type="match status" value="1"/>
</dbReference>
<dbReference type="GO" id="GO:0000082">
    <property type="term" value="P:G1/S transition of mitotic cell cycle"/>
    <property type="evidence" value="ECO:0007669"/>
    <property type="project" value="TreeGrafter"/>
</dbReference>
<evidence type="ECO:0000256" key="2">
    <source>
        <dbReference type="ARBA" id="ARBA00012425"/>
    </source>
</evidence>
<evidence type="ECO:0000256" key="3">
    <source>
        <dbReference type="ARBA" id="ARBA00022527"/>
    </source>
</evidence>
<dbReference type="FunFam" id="3.30.200.20:FF:000124">
    <property type="entry name" value="Cyclin-dependent kinase 4"/>
    <property type="match status" value="1"/>
</dbReference>
<dbReference type="Proteomes" id="UP000054632">
    <property type="component" value="Unassembled WGS sequence"/>
</dbReference>
<comment type="similarity">
    <text evidence="1">Belongs to the protein kinase superfamily. CMGC Ser/Thr protein kinase family. CDC2/CDKX subfamily.</text>
</comment>
<comment type="catalytic activity">
    <reaction evidence="8">
        <text>L-threonyl-[protein] + ATP = O-phospho-L-threonyl-[protein] + ADP + H(+)</text>
        <dbReference type="Rhea" id="RHEA:46608"/>
        <dbReference type="Rhea" id="RHEA-COMP:11060"/>
        <dbReference type="Rhea" id="RHEA-COMP:11605"/>
        <dbReference type="ChEBI" id="CHEBI:15378"/>
        <dbReference type="ChEBI" id="CHEBI:30013"/>
        <dbReference type="ChEBI" id="CHEBI:30616"/>
        <dbReference type="ChEBI" id="CHEBI:61977"/>
        <dbReference type="ChEBI" id="CHEBI:456216"/>
        <dbReference type="EC" id="2.7.11.22"/>
    </reaction>
</comment>
<evidence type="ECO:0000256" key="1">
    <source>
        <dbReference type="ARBA" id="ARBA00006485"/>
    </source>
</evidence>
<evidence type="ECO:0000256" key="5">
    <source>
        <dbReference type="ARBA" id="ARBA00022741"/>
    </source>
</evidence>
<evidence type="ECO:0000313" key="13">
    <source>
        <dbReference type="Proteomes" id="UP000054632"/>
    </source>
</evidence>
<dbReference type="PROSITE" id="PS00107">
    <property type="entry name" value="PROTEIN_KINASE_ATP"/>
    <property type="match status" value="1"/>
</dbReference>
<dbReference type="GO" id="GO:0030332">
    <property type="term" value="F:cyclin binding"/>
    <property type="evidence" value="ECO:0007669"/>
    <property type="project" value="TreeGrafter"/>
</dbReference>
<dbReference type="InterPro" id="IPR008271">
    <property type="entry name" value="Ser/Thr_kinase_AS"/>
</dbReference>
<dbReference type="Gene3D" id="1.10.510.10">
    <property type="entry name" value="Transferase(Phosphotransferase) domain 1"/>
    <property type="match status" value="1"/>
</dbReference>
<dbReference type="Pfam" id="PF00069">
    <property type="entry name" value="Pkinase"/>
    <property type="match status" value="1"/>
</dbReference>
<protein>
    <recommendedName>
        <fullName evidence="2">cyclin-dependent kinase</fullName>
        <ecNumber evidence="2">2.7.11.22</ecNumber>
    </recommendedName>
</protein>
<dbReference type="GO" id="GO:0005634">
    <property type="term" value="C:nucleus"/>
    <property type="evidence" value="ECO:0007669"/>
    <property type="project" value="TreeGrafter"/>
</dbReference>
<accession>A0A0V1EJT8</accession>
<dbReference type="GO" id="GO:0000307">
    <property type="term" value="C:cyclin-dependent protein kinase holoenzyme complex"/>
    <property type="evidence" value="ECO:0007669"/>
    <property type="project" value="TreeGrafter"/>
</dbReference>
<dbReference type="PANTHER" id="PTHR24056">
    <property type="entry name" value="CELL DIVISION PROTEIN KINASE"/>
    <property type="match status" value="1"/>
</dbReference>
<comment type="caution">
    <text evidence="12">The sequence shown here is derived from an EMBL/GenBank/DDBJ whole genome shotgun (WGS) entry which is preliminary data.</text>
</comment>
<keyword evidence="4" id="KW-0808">Transferase</keyword>
<dbReference type="Gene3D" id="1.10.357.150">
    <property type="match status" value="1"/>
</dbReference>
<dbReference type="FunFam" id="1.10.510.10:FF:000574">
    <property type="entry name" value="Cell division related protein kinase 2"/>
    <property type="match status" value="1"/>
</dbReference>
<dbReference type="GO" id="GO:0005737">
    <property type="term" value="C:cytoplasm"/>
    <property type="evidence" value="ECO:0007669"/>
    <property type="project" value="TreeGrafter"/>
</dbReference>
<evidence type="ECO:0000256" key="8">
    <source>
        <dbReference type="ARBA" id="ARBA00047811"/>
    </source>
</evidence>
<dbReference type="AlphaFoldDB" id="A0A0V1EJT8"/>
<feature type="non-terminal residue" evidence="12">
    <location>
        <position position="1"/>
    </location>
</feature>
<comment type="catalytic activity">
    <reaction evidence="9">
        <text>L-seryl-[protein] + ATP = O-phospho-L-seryl-[protein] + ADP + H(+)</text>
        <dbReference type="Rhea" id="RHEA:17989"/>
        <dbReference type="Rhea" id="RHEA-COMP:9863"/>
        <dbReference type="Rhea" id="RHEA-COMP:11604"/>
        <dbReference type="ChEBI" id="CHEBI:15378"/>
        <dbReference type="ChEBI" id="CHEBI:29999"/>
        <dbReference type="ChEBI" id="CHEBI:30616"/>
        <dbReference type="ChEBI" id="CHEBI:83421"/>
        <dbReference type="ChEBI" id="CHEBI:456216"/>
        <dbReference type="EC" id="2.7.11.22"/>
    </reaction>
</comment>
<dbReference type="CDD" id="cd07829">
    <property type="entry name" value="STKc_CDK_like"/>
    <property type="match status" value="1"/>
</dbReference>
<dbReference type="Pfam" id="PF22766">
    <property type="entry name" value="ZW10_C2"/>
    <property type="match status" value="1"/>
</dbReference>
<reference evidence="12 13" key="1">
    <citation type="submission" date="2015-01" db="EMBL/GenBank/DDBJ databases">
        <title>Evolution of Trichinella species and genotypes.</title>
        <authorList>
            <person name="Korhonen P.K."/>
            <person name="Edoardo P."/>
            <person name="Giuseppe L.R."/>
            <person name="Gasser R.B."/>
        </authorList>
    </citation>
    <scope>NUCLEOTIDE SEQUENCE [LARGE SCALE GENOMIC DNA]</scope>
    <source>
        <strain evidence="12">ISS13</strain>
    </source>
</reference>
<dbReference type="GO" id="GO:0010389">
    <property type="term" value="P:regulation of G2/M transition of mitotic cell cycle"/>
    <property type="evidence" value="ECO:0007669"/>
    <property type="project" value="TreeGrafter"/>
</dbReference>
<feature type="binding site" evidence="10">
    <location>
        <position position="52"/>
    </location>
    <ligand>
        <name>ATP</name>
        <dbReference type="ChEBI" id="CHEBI:30616"/>
    </ligand>
</feature>
<dbReference type="InterPro" id="IPR017441">
    <property type="entry name" value="Protein_kinase_ATP_BS"/>
</dbReference>
<evidence type="ECO:0000256" key="10">
    <source>
        <dbReference type="PROSITE-ProRule" id="PRU10141"/>
    </source>
</evidence>
<feature type="domain" description="Protein kinase" evidence="11">
    <location>
        <begin position="23"/>
        <end position="305"/>
    </location>
</feature>
<keyword evidence="3" id="KW-0723">Serine/threonine-protein kinase</keyword>
<dbReference type="EMBL" id="JYDR01000030">
    <property type="protein sequence ID" value="KRY73880.1"/>
    <property type="molecule type" value="Genomic_DNA"/>
</dbReference>
<evidence type="ECO:0000256" key="6">
    <source>
        <dbReference type="ARBA" id="ARBA00022777"/>
    </source>
</evidence>
<dbReference type="SMART" id="SM00220">
    <property type="entry name" value="S_TKc"/>
    <property type="match status" value="1"/>
</dbReference>
<dbReference type="InterPro" id="IPR046362">
    <property type="entry name" value="Zw10/DSL1_C_sf"/>
</dbReference>
<dbReference type="InterPro" id="IPR000719">
    <property type="entry name" value="Prot_kinase_dom"/>
</dbReference>
<evidence type="ECO:0000313" key="12">
    <source>
        <dbReference type="EMBL" id="KRY73880.1"/>
    </source>
</evidence>
<evidence type="ECO:0000256" key="4">
    <source>
        <dbReference type="ARBA" id="ARBA00022679"/>
    </source>
</evidence>
<keyword evidence="7 10" id="KW-0067">ATP-binding</keyword>